<accession>A0A350H817</accession>
<protein>
    <recommendedName>
        <fullName evidence="2">Sulfatase N-terminal domain-containing protein</fullName>
    </recommendedName>
</protein>
<comment type="caution">
    <text evidence="3">The sequence shown here is derived from an EMBL/GenBank/DDBJ whole genome shotgun (WGS) entry which is preliminary data.</text>
</comment>
<dbReference type="Gene3D" id="3.40.720.10">
    <property type="entry name" value="Alkaline Phosphatase, subunit A"/>
    <property type="match status" value="1"/>
</dbReference>
<dbReference type="Pfam" id="PF00884">
    <property type="entry name" value="Sulfatase"/>
    <property type="match status" value="1"/>
</dbReference>
<dbReference type="InterPro" id="IPR050738">
    <property type="entry name" value="Sulfatase"/>
</dbReference>
<sequence length="367" mass="42965">MSNKKKNIIFILIDGARYDFVTENSLYLRLFGKSLWFNRIYTTAPYTIGSMHAMFTGLYPKNNGVNGYLNPNKLKPDVKIIPQYLKENNYFTLCNIPSAVVMANRGFDVYEIHDEYKFMNTEEHIDCMKRHEDKIKSAENFFLYFHYSHIHTSLSNRVLKKFDDFSEEYFNDIEENRKIHASDVLRSGEYLESMLEYIKQAGLLENTDVWIASDHGVSCGDKLGEKAYGIYLFEYTLHTFLIKYGENSRMEDDEFRCTIDTLPMIFKSAELEIPKNLDGMLKRKKITKKLFREVTEYAPIFLETGGVGGPFPSPEKHNIFGVMTENRKLIHNKTIDKFEEYDYSGGKDNLMNSIDSKLKKMLLEYER</sequence>
<dbReference type="Proteomes" id="UP000264062">
    <property type="component" value="Unassembled WGS sequence"/>
</dbReference>
<proteinExistence type="inferred from homology"/>
<dbReference type="AlphaFoldDB" id="A0A350H817"/>
<dbReference type="PANTHER" id="PTHR42693">
    <property type="entry name" value="ARYLSULFATASE FAMILY MEMBER"/>
    <property type="match status" value="1"/>
</dbReference>
<dbReference type="PANTHER" id="PTHR42693:SF33">
    <property type="entry name" value="ARYLSULFATASE"/>
    <property type="match status" value="1"/>
</dbReference>
<organism evidence="3 4">
    <name type="scientific">candidate division WOR-3 bacterium</name>
    <dbReference type="NCBI Taxonomy" id="2052148"/>
    <lineage>
        <taxon>Bacteria</taxon>
        <taxon>Bacteria division WOR-3</taxon>
    </lineage>
</organism>
<dbReference type="SUPFAM" id="SSF53649">
    <property type="entry name" value="Alkaline phosphatase-like"/>
    <property type="match status" value="1"/>
</dbReference>
<reference evidence="3 4" key="1">
    <citation type="journal article" date="2018" name="Nat. Biotechnol.">
        <title>A standardized bacterial taxonomy based on genome phylogeny substantially revises the tree of life.</title>
        <authorList>
            <person name="Parks D.H."/>
            <person name="Chuvochina M."/>
            <person name="Waite D.W."/>
            <person name="Rinke C."/>
            <person name="Skarshewski A."/>
            <person name="Chaumeil P.A."/>
            <person name="Hugenholtz P."/>
        </authorList>
    </citation>
    <scope>NUCLEOTIDE SEQUENCE [LARGE SCALE GENOMIC DNA]</scope>
    <source>
        <strain evidence="3">UBA9956</strain>
    </source>
</reference>
<feature type="domain" description="Sulfatase N-terminal" evidence="2">
    <location>
        <begin position="6"/>
        <end position="238"/>
    </location>
</feature>
<evidence type="ECO:0000313" key="4">
    <source>
        <dbReference type="Proteomes" id="UP000264062"/>
    </source>
</evidence>
<evidence type="ECO:0000259" key="2">
    <source>
        <dbReference type="Pfam" id="PF00884"/>
    </source>
</evidence>
<name>A0A350H817_UNCW3</name>
<gene>
    <name evidence="3" type="ORF">DCW38_00660</name>
</gene>
<dbReference type="InterPro" id="IPR017850">
    <property type="entry name" value="Alkaline_phosphatase_core_sf"/>
</dbReference>
<dbReference type="GO" id="GO:0004065">
    <property type="term" value="F:arylsulfatase activity"/>
    <property type="evidence" value="ECO:0007669"/>
    <property type="project" value="TreeGrafter"/>
</dbReference>
<dbReference type="InterPro" id="IPR000917">
    <property type="entry name" value="Sulfatase_N"/>
</dbReference>
<evidence type="ECO:0000256" key="1">
    <source>
        <dbReference type="ARBA" id="ARBA00008779"/>
    </source>
</evidence>
<evidence type="ECO:0000313" key="3">
    <source>
        <dbReference type="EMBL" id="HAV91683.1"/>
    </source>
</evidence>
<dbReference type="EMBL" id="DMZY01000023">
    <property type="protein sequence ID" value="HAV91683.1"/>
    <property type="molecule type" value="Genomic_DNA"/>
</dbReference>
<comment type="similarity">
    <text evidence="1">Belongs to the sulfatase family.</text>
</comment>